<accession>A0A5D8QCM9</accession>
<dbReference type="NCBIfam" id="TIGR01098">
    <property type="entry name" value="3A0109s03R"/>
    <property type="match status" value="1"/>
</dbReference>
<reference evidence="7 8" key="1">
    <citation type="submission" date="2019-08" db="EMBL/GenBank/DDBJ databases">
        <title>Calorimonas adulescens gen. nov., sp. nov., an anaerobic thermophilic bacterium from Sakhalin hot spring.</title>
        <authorList>
            <person name="Khomyakova M.A."/>
            <person name="Merkel A.Y."/>
            <person name="Novikov A."/>
            <person name="Bonch-Osmolovskaya E.A."/>
            <person name="Slobodkin A.I."/>
        </authorList>
    </citation>
    <scope>NUCLEOTIDE SEQUENCE [LARGE SCALE GENOMIC DNA]</scope>
    <source>
        <strain evidence="7 8">A05MB</strain>
    </source>
</reference>
<evidence type="ECO:0000256" key="2">
    <source>
        <dbReference type="ARBA" id="ARBA00022729"/>
    </source>
</evidence>
<evidence type="ECO:0000256" key="3">
    <source>
        <dbReference type="ARBA" id="ARBA00023224"/>
    </source>
</evidence>
<evidence type="ECO:0000256" key="4">
    <source>
        <dbReference type="PROSITE-ProRule" id="PRU00284"/>
    </source>
</evidence>
<keyword evidence="5" id="KW-0472">Membrane</keyword>
<dbReference type="AlphaFoldDB" id="A0A5D8QCM9"/>
<dbReference type="CDD" id="cd01071">
    <property type="entry name" value="PBP2_PhnD_like"/>
    <property type="match status" value="1"/>
</dbReference>
<dbReference type="InterPro" id="IPR005770">
    <property type="entry name" value="PhnD"/>
</dbReference>
<dbReference type="EMBL" id="VTPS01000006">
    <property type="protein sequence ID" value="TZE82400.1"/>
    <property type="molecule type" value="Genomic_DNA"/>
</dbReference>
<dbReference type="RefSeq" id="WP_149544912.1">
    <property type="nucleotide sequence ID" value="NZ_VTPS01000006.1"/>
</dbReference>
<feature type="domain" description="Methyl-accepting transducer" evidence="6">
    <location>
        <begin position="118"/>
        <end position="354"/>
    </location>
</feature>
<evidence type="ECO:0000256" key="5">
    <source>
        <dbReference type="SAM" id="Phobius"/>
    </source>
</evidence>
<dbReference type="Gene3D" id="3.40.190.10">
    <property type="entry name" value="Periplasmic binding protein-like II"/>
    <property type="match status" value="2"/>
</dbReference>
<dbReference type="SUPFAM" id="SSF53850">
    <property type="entry name" value="Periplasmic binding protein-like II"/>
    <property type="match status" value="1"/>
</dbReference>
<dbReference type="GO" id="GO:0007165">
    <property type="term" value="P:signal transduction"/>
    <property type="evidence" value="ECO:0007669"/>
    <property type="project" value="UniProtKB-KW"/>
</dbReference>
<proteinExistence type="inferred from homology"/>
<dbReference type="Gene3D" id="1.10.287.950">
    <property type="entry name" value="Methyl-accepting chemotaxis protein"/>
    <property type="match status" value="1"/>
</dbReference>
<dbReference type="PROSITE" id="PS50111">
    <property type="entry name" value="CHEMOTAXIS_TRANSDUC_2"/>
    <property type="match status" value="1"/>
</dbReference>
<dbReference type="SUPFAM" id="SSF58104">
    <property type="entry name" value="Methyl-accepting chemotaxis protein (MCP) signaling domain"/>
    <property type="match status" value="1"/>
</dbReference>
<sequence>MTLKKLFIIGLCSVILWQVILFFLPVSRILFTILSTIGNSLIFYLLIRNYFKVNLNGYDGSNKAMDTYSRSLPAEDITTKSNQNASRRLTSRLDENVYESLLSISETMGFDTQQLAWLSKDNIKMFEQIAKIFYDIEEFSQQNAASTEEITANISELVTISERLKNGILKIEGQSSESTSMLKQDKKTLDSIGGLLMDLTRVIKDASDNNLELQNSSQKIYKIVEYIDTISKQTNLLALNASIEAARVGEAGKGFAVVAQEIKKLADETKKSIFEIEEITDEISEKITNSNDAMKTCMEKLKDVESAASVSTDVIIQIENVVENITNSLTDLTEMSLTQMNAATEIEQAAEAIAKAVEDTYNITMNLIKKVDVQSSKNDEMLKFSNKLCDTASTLQTMIAMLKTDKEIIFGINPFTSPENIKRMYVPILERVCMGVGYKARTIIVKDYDALNDGIKRGVIDIGWFSPFAYVNAHEKSGVKPIVTPKVNGRFAYNGYIIAKKSSGIHSIADLKNKHFGYVDPESASGYIYARHILKTNGIDPDTIFSKTSFMGSHDNVIKAVLSGEIDAGATYNEAIDMAAANGLPVNELEIIAQTEDIPKDAIAVSPNMPEDTVLKLQKAFVGFNDFSGIESPVQGFVESNDSTYDVIRAIA</sequence>
<evidence type="ECO:0000313" key="8">
    <source>
        <dbReference type="Proteomes" id="UP000322976"/>
    </source>
</evidence>
<gene>
    <name evidence="7" type="primary">phnD</name>
    <name evidence="7" type="ORF">FWJ32_05170</name>
</gene>
<keyword evidence="2" id="KW-0732">Signal</keyword>
<organism evidence="7 8">
    <name type="scientific">Calorimonas adulescens</name>
    <dbReference type="NCBI Taxonomy" id="2606906"/>
    <lineage>
        <taxon>Bacteria</taxon>
        <taxon>Bacillati</taxon>
        <taxon>Bacillota</taxon>
        <taxon>Clostridia</taxon>
        <taxon>Thermoanaerobacterales</taxon>
        <taxon>Thermoanaerobacteraceae</taxon>
        <taxon>Calorimonas</taxon>
    </lineage>
</organism>
<comment type="similarity">
    <text evidence="1">Belongs to the phosphate/phosphite/phosphonate binding protein family.</text>
</comment>
<keyword evidence="5" id="KW-1133">Transmembrane helix</keyword>
<dbReference type="InterPro" id="IPR004089">
    <property type="entry name" value="MCPsignal_dom"/>
</dbReference>
<dbReference type="Pfam" id="PF12974">
    <property type="entry name" value="Phosphonate-bd"/>
    <property type="match status" value="1"/>
</dbReference>
<dbReference type="GO" id="GO:0043190">
    <property type="term" value="C:ATP-binding cassette (ABC) transporter complex"/>
    <property type="evidence" value="ECO:0007669"/>
    <property type="project" value="InterPro"/>
</dbReference>
<dbReference type="PANTHER" id="PTHR32089">
    <property type="entry name" value="METHYL-ACCEPTING CHEMOTAXIS PROTEIN MCPB"/>
    <property type="match status" value="1"/>
</dbReference>
<evidence type="ECO:0000256" key="1">
    <source>
        <dbReference type="ARBA" id="ARBA00007162"/>
    </source>
</evidence>
<keyword evidence="3 4" id="KW-0807">Transducer</keyword>
<dbReference type="Proteomes" id="UP000322976">
    <property type="component" value="Unassembled WGS sequence"/>
</dbReference>
<protein>
    <submittedName>
        <fullName evidence="7">Phosphate/phosphite/phosphonate ABC transporter substrate-binding protein</fullName>
    </submittedName>
</protein>
<dbReference type="GO" id="GO:0055085">
    <property type="term" value="P:transmembrane transport"/>
    <property type="evidence" value="ECO:0007669"/>
    <property type="project" value="InterPro"/>
</dbReference>
<dbReference type="PANTHER" id="PTHR32089:SF112">
    <property type="entry name" value="LYSOZYME-LIKE PROTEIN-RELATED"/>
    <property type="match status" value="1"/>
</dbReference>
<dbReference type="Pfam" id="PF00015">
    <property type="entry name" value="MCPsignal"/>
    <property type="match status" value="1"/>
</dbReference>
<comment type="caution">
    <text evidence="7">The sequence shown here is derived from an EMBL/GenBank/DDBJ whole genome shotgun (WGS) entry which is preliminary data.</text>
</comment>
<dbReference type="SMART" id="SM00283">
    <property type="entry name" value="MA"/>
    <property type="match status" value="1"/>
</dbReference>
<keyword evidence="8" id="KW-1185">Reference proteome</keyword>
<feature type="transmembrane region" description="Helical" evidence="5">
    <location>
        <begin position="6"/>
        <end position="24"/>
    </location>
</feature>
<evidence type="ECO:0000259" key="6">
    <source>
        <dbReference type="PROSITE" id="PS50111"/>
    </source>
</evidence>
<evidence type="ECO:0000313" key="7">
    <source>
        <dbReference type="EMBL" id="TZE82400.1"/>
    </source>
</evidence>
<keyword evidence="5" id="KW-0812">Transmembrane</keyword>
<name>A0A5D8QCM9_9THEO</name>